<comment type="similarity">
    <text evidence="2 7">Belongs to the PstS family.</text>
</comment>
<dbReference type="GO" id="GO:0042301">
    <property type="term" value="F:phosphate ion binding"/>
    <property type="evidence" value="ECO:0007669"/>
    <property type="project" value="InterPro"/>
</dbReference>
<name>A0A3D9Z272_9HYPH</name>
<dbReference type="Proteomes" id="UP000256900">
    <property type="component" value="Unassembled WGS sequence"/>
</dbReference>
<dbReference type="SUPFAM" id="SSF53850">
    <property type="entry name" value="Periplasmic binding protein-like II"/>
    <property type="match status" value="1"/>
</dbReference>
<evidence type="ECO:0000256" key="6">
    <source>
        <dbReference type="ARBA" id="ARBA00022592"/>
    </source>
</evidence>
<dbReference type="GO" id="GO:0035435">
    <property type="term" value="P:phosphate ion transmembrane transport"/>
    <property type="evidence" value="ECO:0007669"/>
    <property type="project" value="InterPro"/>
</dbReference>
<organism evidence="10 11">
    <name type="scientific">Methylovirgula ligni</name>
    <dbReference type="NCBI Taxonomy" id="569860"/>
    <lineage>
        <taxon>Bacteria</taxon>
        <taxon>Pseudomonadati</taxon>
        <taxon>Pseudomonadota</taxon>
        <taxon>Alphaproteobacteria</taxon>
        <taxon>Hyphomicrobiales</taxon>
        <taxon>Beijerinckiaceae</taxon>
        <taxon>Methylovirgula</taxon>
    </lineage>
</organism>
<keyword evidence="6 7" id="KW-0592">Phosphate transport</keyword>
<protein>
    <recommendedName>
        <fullName evidence="4 7">Phosphate-binding protein PstS</fullName>
    </recommendedName>
</protein>
<keyword evidence="11" id="KW-1185">Reference proteome</keyword>
<dbReference type="EMBL" id="QUMO01000001">
    <property type="protein sequence ID" value="REF89263.1"/>
    <property type="molecule type" value="Genomic_DNA"/>
</dbReference>
<sequence>MSFKSFVRTGLVAAAAIAVFAGAQATDISGAGATFPYPIYSKWAAAYKTETGDSLNYQSIGSGGGIKQIEARTVTFGATDKPLDSADLEKNGLVQWPQVIGGIVPVINLDGIASGAIALDGPTLAKIFLGEIKTWDDAAIAKLNPGVKLPSTAIAVVHRADGSGTTFNFTDYLSKVSPDWKAKVGSATAVQWPAGIGAKGNEGVANNVIQTKGAIGYVEYAYALQNKLTYTKLINSAGKTVAPETPSFQAAAANADWAHAPGFQLILTNQPGDASWPITAATFILLPKQPKDEAAAKAALKFFAWAFDKGGPAAEALDYIPIPAAVVTLIKKTWEDEVKGADGKALVN</sequence>
<evidence type="ECO:0000256" key="7">
    <source>
        <dbReference type="PIRNR" id="PIRNR002756"/>
    </source>
</evidence>
<keyword evidence="8" id="KW-0732">Signal</keyword>
<dbReference type="PIRSF" id="PIRSF002756">
    <property type="entry name" value="PstS"/>
    <property type="match status" value="1"/>
</dbReference>
<dbReference type="RefSeq" id="WP_115835057.1">
    <property type="nucleotide sequence ID" value="NZ_CP025086.1"/>
</dbReference>
<dbReference type="GO" id="GO:0043190">
    <property type="term" value="C:ATP-binding cassette (ABC) transporter complex"/>
    <property type="evidence" value="ECO:0007669"/>
    <property type="project" value="InterPro"/>
</dbReference>
<dbReference type="NCBIfam" id="NF008171">
    <property type="entry name" value="PRK10918.1"/>
    <property type="match status" value="1"/>
</dbReference>
<dbReference type="CDD" id="cd13565">
    <property type="entry name" value="PBP2_PstS"/>
    <property type="match status" value="1"/>
</dbReference>
<dbReference type="AlphaFoldDB" id="A0A3D9Z272"/>
<evidence type="ECO:0000256" key="8">
    <source>
        <dbReference type="SAM" id="SignalP"/>
    </source>
</evidence>
<evidence type="ECO:0000256" key="1">
    <source>
        <dbReference type="ARBA" id="ARBA00002841"/>
    </source>
</evidence>
<dbReference type="Gene3D" id="3.40.190.10">
    <property type="entry name" value="Periplasmic binding protein-like II"/>
    <property type="match status" value="2"/>
</dbReference>
<dbReference type="NCBIfam" id="TIGR00975">
    <property type="entry name" value="3a0107s03"/>
    <property type="match status" value="1"/>
</dbReference>
<evidence type="ECO:0000256" key="3">
    <source>
        <dbReference type="ARBA" id="ARBA00011529"/>
    </source>
</evidence>
<dbReference type="InterPro" id="IPR050962">
    <property type="entry name" value="Phosphate-bind_PstS"/>
</dbReference>
<evidence type="ECO:0000259" key="9">
    <source>
        <dbReference type="Pfam" id="PF12849"/>
    </source>
</evidence>
<evidence type="ECO:0000256" key="2">
    <source>
        <dbReference type="ARBA" id="ARBA00008725"/>
    </source>
</evidence>
<keyword evidence="5 7" id="KW-0813">Transport</keyword>
<accession>A0A3D9Z272</accession>
<comment type="subunit">
    <text evidence="3 7">The complex is composed of two ATP-binding proteins (PstB), two transmembrane proteins (PstC and PstA) and a solute-binding protein (PstS).</text>
</comment>
<evidence type="ECO:0000313" key="10">
    <source>
        <dbReference type="EMBL" id="REF89263.1"/>
    </source>
</evidence>
<reference evidence="10 11" key="1">
    <citation type="submission" date="2018-08" db="EMBL/GenBank/DDBJ databases">
        <title>Genomic Encyclopedia of Type Strains, Phase IV (KMG-IV): sequencing the most valuable type-strain genomes for metagenomic binning, comparative biology and taxonomic classification.</title>
        <authorList>
            <person name="Goeker M."/>
        </authorList>
    </citation>
    <scope>NUCLEOTIDE SEQUENCE [LARGE SCALE GENOMIC DNA]</scope>
    <source>
        <strain evidence="10 11">BW863</strain>
    </source>
</reference>
<dbReference type="InterPro" id="IPR005673">
    <property type="entry name" value="ABC_phos-bd_PstS"/>
</dbReference>
<gene>
    <name evidence="10" type="ORF">DES32_0482</name>
</gene>
<dbReference type="Pfam" id="PF12849">
    <property type="entry name" value="PBP_like_2"/>
    <property type="match status" value="1"/>
</dbReference>
<feature type="domain" description="PBP" evidence="9">
    <location>
        <begin position="23"/>
        <end position="307"/>
    </location>
</feature>
<proteinExistence type="inferred from homology"/>
<dbReference type="OrthoDB" id="9801510at2"/>
<evidence type="ECO:0000313" key="11">
    <source>
        <dbReference type="Proteomes" id="UP000256900"/>
    </source>
</evidence>
<evidence type="ECO:0000256" key="5">
    <source>
        <dbReference type="ARBA" id="ARBA00022448"/>
    </source>
</evidence>
<dbReference type="InterPro" id="IPR024370">
    <property type="entry name" value="PBP_domain"/>
</dbReference>
<dbReference type="PANTHER" id="PTHR42996:SF1">
    <property type="entry name" value="PHOSPHATE-BINDING PROTEIN PSTS"/>
    <property type="match status" value="1"/>
</dbReference>
<feature type="signal peptide" evidence="8">
    <location>
        <begin position="1"/>
        <end position="25"/>
    </location>
</feature>
<evidence type="ECO:0000256" key="4">
    <source>
        <dbReference type="ARBA" id="ARBA00021889"/>
    </source>
</evidence>
<comment type="caution">
    <text evidence="10">The sequence shown here is derived from an EMBL/GenBank/DDBJ whole genome shotgun (WGS) entry which is preliminary data.</text>
</comment>
<feature type="chain" id="PRO_5017609771" description="Phosphate-binding protein PstS" evidence="8">
    <location>
        <begin position="26"/>
        <end position="348"/>
    </location>
</feature>
<comment type="function">
    <text evidence="1 7">Part of the ABC transporter complex PstSACB involved in phosphate import.</text>
</comment>
<dbReference type="PANTHER" id="PTHR42996">
    <property type="entry name" value="PHOSPHATE-BINDING PROTEIN PSTS"/>
    <property type="match status" value="1"/>
</dbReference>